<proteinExistence type="predicted"/>
<feature type="transmembrane region" description="Helical" evidence="12">
    <location>
        <begin position="182"/>
        <end position="205"/>
    </location>
</feature>
<dbReference type="SUPFAM" id="SSF158472">
    <property type="entry name" value="HAMP domain-like"/>
    <property type="match status" value="1"/>
</dbReference>
<dbReference type="SMART" id="SM00387">
    <property type="entry name" value="HATPase_c"/>
    <property type="match status" value="1"/>
</dbReference>
<dbReference type="AlphaFoldDB" id="A0A4R8IG67"/>
<evidence type="ECO:0000256" key="3">
    <source>
        <dbReference type="ARBA" id="ARBA00012438"/>
    </source>
</evidence>
<keyword evidence="6" id="KW-0808">Transferase</keyword>
<feature type="domain" description="HAMP" evidence="14">
    <location>
        <begin position="203"/>
        <end position="258"/>
    </location>
</feature>
<sequence>MLSTLFHTLYARIAVVLAVIFVVIGVFFIQVMVVFSERHQQEVTQRLNRDLATHIVEDRLLLKSQKINREALADVFDMMMTINPTLEIYLLDPKGKILAYSAPPGKVHKKQIDLDPIDKFLSEEKALPILGNDPRHPDDSKIFSVSPVKTNELLQGYLYIILASEQYVGVAEMLKSSYTMQLGTGVLIAGLLFVLFAALLLFFLLTRRLRNLSNAMESFKNSSHVPSFRYRHDDRGDEIDRLSASFNTMANRITDQIDKLRQTDALRRELVANVSHDLRTPLASLQGYLETLTLKQGELTNEEEQNYIEIATRHAVHLGQLVDDLFELAKLEANEIKPNLEPFAFQELVQDVIQKYELKAKQHGVQLIQSLEDDPPFVYGDVGLIERVLDNLLDNALRHTPRGGTVTVILTPHAETVSLEVVDSGCGIAPTDMPHIFERFYAPPEAGQKGTGLGLAIAKNIIELHGGVIRATSKLNKGTVFSFDLPTHHVTV</sequence>
<dbReference type="PROSITE" id="PS50885">
    <property type="entry name" value="HAMP"/>
    <property type="match status" value="1"/>
</dbReference>
<keyword evidence="16" id="KW-1185">Reference proteome</keyword>
<dbReference type="Pfam" id="PF02518">
    <property type="entry name" value="HATPase_c"/>
    <property type="match status" value="1"/>
</dbReference>
<dbReference type="CDD" id="cd06225">
    <property type="entry name" value="HAMP"/>
    <property type="match status" value="1"/>
</dbReference>
<dbReference type="Gene3D" id="6.10.340.10">
    <property type="match status" value="1"/>
</dbReference>
<dbReference type="InterPro" id="IPR003661">
    <property type="entry name" value="HisK_dim/P_dom"/>
</dbReference>
<keyword evidence="4" id="KW-1003">Cell membrane</keyword>
<evidence type="ECO:0000256" key="10">
    <source>
        <dbReference type="ARBA" id="ARBA00023012"/>
    </source>
</evidence>
<dbReference type="GO" id="GO:0000155">
    <property type="term" value="F:phosphorelay sensor kinase activity"/>
    <property type="evidence" value="ECO:0007669"/>
    <property type="project" value="InterPro"/>
</dbReference>
<dbReference type="PROSITE" id="PS50109">
    <property type="entry name" value="HIS_KIN"/>
    <property type="match status" value="1"/>
</dbReference>
<dbReference type="CDD" id="cd00075">
    <property type="entry name" value="HATPase"/>
    <property type="match status" value="1"/>
</dbReference>
<dbReference type="Gene3D" id="1.10.287.130">
    <property type="match status" value="1"/>
</dbReference>
<dbReference type="InterPro" id="IPR050736">
    <property type="entry name" value="Sensor_HK_Regulatory"/>
</dbReference>
<dbReference type="FunFam" id="1.10.287.130:FF:000008">
    <property type="entry name" value="Two-component sensor histidine kinase"/>
    <property type="match status" value="1"/>
</dbReference>
<dbReference type="GO" id="GO:0005524">
    <property type="term" value="F:ATP binding"/>
    <property type="evidence" value="ECO:0007669"/>
    <property type="project" value="UniProtKB-KW"/>
</dbReference>
<keyword evidence="11 12" id="KW-0472">Membrane</keyword>
<dbReference type="SUPFAM" id="SSF55874">
    <property type="entry name" value="ATPase domain of HSP90 chaperone/DNA topoisomerase II/histidine kinase"/>
    <property type="match status" value="1"/>
</dbReference>
<keyword evidence="12" id="KW-0812">Transmembrane</keyword>
<evidence type="ECO:0000259" key="14">
    <source>
        <dbReference type="PROSITE" id="PS50885"/>
    </source>
</evidence>
<dbReference type="EMBL" id="SOQX01000007">
    <property type="protein sequence ID" value="TDX99550.1"/>
    <property type="molecule type" value="Genomic_DNA"/>
</dbReference>
<dbReference type="SMART" id="SM00388">
    <property type="entry name" value="HisKA"/>
    <property type="match status" value="1"/>
</dbReference>
<keyword evidence="7" id="KW-0547">Nucleotide-binding</keyword>
<feature type="transmembrane region" description="Helical" evidence="12">
    <location>
        <begin position="12"/>
        <end position="35"/>
    </location>
</feature>
<dbReference type="GO" id="GO:0005886">
    <property type="term" value="C:plasma membrane"/>
    <property type="evidence" value="ECO:0007669"/>
    <property type="project" value="UniProtKB-SubCell"/>
</dbReference>
<dbReference type="FunFam" id="3.30.565.10:FF:000006">
    <property type="entry name" value="Sensor histidine kinase WalK"/>
    <property type="match status" value="1"/>
</dbReference>
<dbReference type="Gene3D" id="3.30.565.10">
    <property type="entry name" value="Histidine kinase-like ATPase, C-terminal domain"/>
    <property type="match status" value="1"/>
</dbReference>
<dbReference type="EC" id="2.7.13.3" evidence="3"/>
<evidence type="ECO:0000256" key="5">
    <source>
        <dbReference type="ARBA" id="ARBA00022553"/>
    </source>
</evidence>
<evidence type="ECO:0000256" key="2">
    <source>
        <dbReference type="ARBA" id="ARBA00004236"/>
    </source>
</evidence>
<dbReference type="Pfam" id="PF00672">
    <property type="entry name" value="HAMP"/>
    <property type="match status" value="1"/>
</dbReference>
<evidence type="ECO:0000256" key="4">
    <source>
        <dbReference type="ARBA" id="ARBA00022475"/>
    </source>
</evidence>
<dbReference type="PANTHER" id="PTHR43711:SF1">
    <property type="entry name" value="HISTIDINE KINASE 1"/>
    <property type="match status" value="1"/>
</dbReference>
<dbReference type="PRINTS" id="PR00344">
    <property type="entry name" value="BCTRLSENSOR"/>
</dbReference>
<dbReference type="SMART" id="SM00304">
    <property type="entry name" value="HAMP"/>
    <property type="match status" value="1"/>
</dbReference>
<keyword evidence="8" id="KW-0418">Kinase</keyword>
<dbReference type="InterPro" id="IPR003594">
    <property type="entry name" value="HATPase_dom"/>
</dbReference>
<dbReference type="Pfam" id="PF00512">
    <property type="entry name" value="HisKA"/>
    <property type="match status" value="1"/>
</dbReference>
<dbReference type="InterPro" id="IPR005467">
    <property type="entry name" value="His_kinase_dom"/>
</dbReference>
<dbReference type="Proteomes" id="UP000294914">
    <property type="component" value="Unassembled WGS sequence"/>
</dbReference>
<keyword evidence="5" id="KW-0597">Phosphoprotein</keyword>
<accession>A0A4R8IG67</accession>
<keyword evidence="10" id="KW-0902">Two-component regulatory system</keyword>
<dbReference type="CDD" id="cd00082">
    <property type="entry name" value="HisKA"/>
    <property type="match status" value="1"/>
</dbReference>
<dbReference type="SUPFAM" id="SSF47384">
    <property type="entry name" value="Homodimeric domain of signal transducing histidine kinase"/>
    <property type="match status" value="1"/>
</dbReference>
<comment type="caution">
    <text evidence="15">The sequence shown here is derived from an EMBL/GenBank/DDBJ whole genome shotgun (WGS) entry which is preliminary data.</text>
</comment>
<protein>
    <recommendedName>
        <fullName evidence="3">histidine kinase</fullName>
        <ecNumber evidence="3">2.7.13.3</ecNumber>
    </recommendedName>
</protein>
<keyword evidence="12" id="KW-1133">Transmembrane helix</keyword>
<evidence type="ECO:0000256" key="8">
    <source>
        <dbReference type="ARBA" id="ARBA00022777"/>
    </source>
</evidence>
<organism evidence="15 16">
    <name type="scientific">Thiohalophilus thiocyanatoxydans</name>
    <dbReference type="NCBI Taxonomy" id="381308"/>
    <lineage>
        <taxon>Bacteria</taxon>
        <taxon>Pseudomonadati</taxon>
        <taxon>Pseudomonadota</taxon>
        <taxon>Gammaproteobacteria</taxon>
        <taxon>Thiohalomonadales</taxon>
        <taxon>Thiohalophilaceae</taxon>
        <taxon>Thiohalophilus</taxon>
    </lineage>
</organism>
<comment type="catalytic activity">
    <reaction evidence="1">
        <text>ATP + protein L-histidine = ADP + protein N-phospho-L-histidine.</text>
        <dbReference type="EC" id="2.7.13.3"/>
    </reaction>
</comment>
<dbReference type="InterPro" id="IPR036890">
    <property type="entry name" value="HATPase_C_sf"/>
</dbReference>
<evidence type="ECO:0000313" key="16">
    <source>
        <dbReference type="Proteomes" id="UP000294914"/>
    </source>
</evidence>
<gene>
    <name evidence="15" type="ORF">EDC23_2334</name>
</gene>
<comment type="subcellular location">
    <subcellularLocation>
        <location evidence="2">Cell membrane</location>
    </subcellularLocation>
</comment>
<evidence type="ECO:0000256" key="7">
    <source>
        <dbReference type="ARBA" id="ARBA00022741"/>
    </source>
</evidence>
<feature type="domain" description="Histidine kinase" evidence="13">
    <location>
        <begin position="273"/>
        <end position="489"/>
    </location>
</feature>
<name>A0A4R8IG67_9GAMM</name>
<dbReference type="OrthoDB" id="9804645at2"/>
<reference evidence="15 16" key="1">
    <citation type="submission" date="2019-03" db="EMBL/GenBank/DDBJ databases">
        <title>Genomic Encyclopedia of Type Strains, Phase IV (KMG-IV): sequencing the most valuable type-strain genomes for metagenomic binning, comparative biology and taxonomic classification.</title>
        <authorList>
            <person name="Goeker M."/>
        </authorList>
    </citation>
    <scope>NUCLEOTIDE SEQUENCE [LARGE SCALE GENOMIC DNA]</scope>
    <source>
        <strain evidence="15 16">DSM 16326</strain>
    </source>
</reference>
<dbReference type="PANTHER" id="PTHR43711">
    <property type="entry name" value="TWO-COMPONENT HISTIDINE KINASE"/>
    <property type="match status" value="1"/>
</dbReference>
<dbReference type="InterPro" id="IPR036097">
    <property type="entry name" value="HisK_dim/P_sf"/>
</dbReference>
<evidence type="ECO:0000256" key="9">
    <source>
        <dbReference type="ARBA" id="ARBA00022840"/>
    </source>
</evidence>
<evidence type="ECO:0000256" key="1">
    <source>
        <dbReference type="ARBA" id="ARBA00000085"/>
    </source>
</evidence>
<dbReference type="RefSeq" id="WP_134084710.1">
    <property type="nucleotide sequence ID" value="NZ_SOQX01000007.1"/>
</dbReference>
<evidence type="ECO:0000313" key="15">
    <source>
        <dbReference type="EMBL" id="TDX99550.1"/>
    </source>
</evidence>
<evidence type="ECO:0000256" key="12">
    <source>
        <dbReference type="SAM" id="Phobius"/>
    </source>
</evidence>
<dbReference type="InterPro" id="IPR003660">
    <property type="entry name" value="HAMP_dom"/>
</dbReference>
<keyword evidence="9" id="KW-0067">ATP-binding</keyword>
<evidence type="ECO:0000256" key="11">
    <source>
        <dbReference type="ARBA" id="ARBA00023136"/>
    </source>
</evidence>
<dbReference type="InterPro" id="IPR004358">
    <property type="entry name" value="Sig_transdc_His_kin-like_C"/>
</dbReference>
<evidence type="ECO:0000256" key="6">
    <source>
        <dbReference type="ARBA" id="ARBA00022679"/>
    </source>
</evidence>
<evidence type="ECO:0000259" key="13">
    <source>
        <dbReference type="PROSITE" id="PS50109"/>
    </source>
</evidence>